<proteinExistence type="predicted"/>
<evidence type="ECO:0000313" key="2">
    <source>
        <dbReference type="EMBL" id="OVA17464.1"/>
    </source>
</evidence>
<dbReference type="FunCoup" id="A0A200R416">
    <property type="interactions" value="274"/>
</dbReference>
<dbReference type="Proteomes" id="UP000195402">
    <property type="component" value="Unassembled WGS sequence"/>
</dbReference>
<reference evidence="2 3" key="1">
    <citation type="journal article" date="2017" name="Mol. Plant">
        <title>The Genome of Medicinal Plant Macleaya cordata Provides New Insights into Benzylisoquinoline Alkaloids Metabolism.</title>
        <authorList>
            <person name="Liu X."/>
            <person name="Liu Y."/>
            <person name="Huang P."/>
            <person name="Ma Y."/>
            <person name="Qing Z."/>
            <person name="Tang Q."/>
            <person name="Cao H."/>
            <person name="Cheng P."/>
            <person name="Zheng Y."/>
            <person name="Yuan Z."/>
            <person name="Zhou Y."/>
            <person name="Liu J."/>
            <person name="Tang Z."/>
            <person name="Zhuo Y."/>
            <person name="Zhang Y."/>
            <person name="Yu L."/>
            <person name="Huang J."/>
            <person name="Yang P."/>
            <person name="Peng Q."/>
            <person name="Zhang J."/>
            <person name="Jiang W."/>
            <person name="Zhang Z."/>
            <person name="Lin K."/>
            <person name="Ro D.K."/>
            <person name="Chen X."/>
            <person name="Xiong X."/>
            <person name="Shang Y."/>
            <person name="Huang S."/>
            <person name="Zeng J."/>
        </authorList>
    </citation>
    <scope>NUCLEOTIDE SEQUENCE [LARGE SCALE GENOMIC DNA]</scope>
    <source>
        <strain evidence="3">cv. BLH2017</strain>
        <tissue evidence="2">Root</tissue>
    </source>
</reference>
<dbReference type="STRING" id="56857.A0A200R416"/>
<organism evidence="2 3">
    <name type="scientific">Macleaya cordata</name>
    <name type="common">Five-seeded plume-poppy</name>
    <name type="synonym">Bocconia cordata</name>
    <dbReference type="NCBI Taxonomy" id="56857"/>
    <lineage>
        <taxon>Eukaryota</taxon>
        <taxon>Viridiplantae</taxon>
        <taxon>Streptophyta</taxon>
        <taxon>Embryophyta</taxon>
        <taxon>Tracheophyta</taxon>
        <taxon>Spermatophyta</taxon>
        <taxon>Magnoliopsida</taxon>
        <taxon>Ranunculales</taxon>
        <taxon>Papaveraceae</taxon>
        <taxon>Papaveroideae</taxon>
        <taxon>Macleaya</taxon>
    </lineage>
</organism>
<dbReference type="AlphaFoldDB" id="A0A200R416"/>
<gene>
    <name evidence="2" type="ORF">BVC80_1837g285</name>
</gene>
<dbReference type="EMBL" id="MVGT01000438">
    <property type="protein sequence ID" value="OVA17464.1"/>
    <property type="molecule type" value="Genomic_DNA"/>
</dbReference>
<feature type="region of interest" description="Disordered" evidence="1">
    <location>
        <begin position="62"/>
        <end position="83"/>
    </location>
</feature>
<feature type="region of interest" description="Disordered" evidence="1">
    <location>
        <begin position="136"/>
        <end position="170"/>
    </location>
</feature>
<dbReference type="OMA" id="MFPDIMG"/>
<dbReference type="PANTHER" id="PTHR31903:SF4">
    <property type="entry name" value="OS11G0490300 PROTEIN"/>
    <property type="match status" value="1"/>
</dbReference>
<name>A0A200R416_MACCD</name>
<dbReference type="OrthoDB" id="1937859at2759"/>
<comment type="caution">
    <text evidence="2">The sequence shown here is derived from an EMBL/GenBank/DDBJ whole genome shotgun (WGS) entry which is preliminary data.</text>
</comment>
<sequence>MKNLYHKNKDKGKVYPSPSSFAPNKDALSMLNLLPAAILALASVLSLEDREVLGYLITRSVKTTNPSSSSSSSSSKVLEEKNKCKKTSNTHKPLFDCGCFDCYTSYWCRWDSSPNRELIHQVIEAFEEYLTKGELTKNNNGRGKKKDKMGRRGIEKSADKPKKRPETSEKFVPILPEPELELKRTCFVPKDDIMPVVEFDKAEYFEENKEDDKECEMEEVTGKLTQSVEETTEQLPAATTNNKGLVSKVLPDVLGILNSRIWSLWSPNV</sequence>
<dbReference type="PANTHER" id="PTHR31903">
    <property type="entry name" value="F12F1.11-RELATED"/>
    <property type="match status" value="1"/>
</dbReference>
<evidence type="ECO:0000256" key="1">
    <source>
        <dbReference type="SAM" id="MobiDB-lite"/>
    </source>
</evidence>
<feature type="compositionally biased region" description="Basic and acidic residues" evidence="1">
    <location>
        <begin position="150"/>
        <end position="169"/>
    </location>
</feature>
<accession>A0A200R416</accession>
<evidence type="ECO:0000313" key="3">
    <source>
        <dbReference type="Proteomes" id="UP000195402"/>
    </source>
</evidence>
<keyword evidence="3" id="KW-1185">Reference proteome</keyword>
<protein>
    <submittedName>
        <fullName evidence="2">Uncharacterized protein</fullName>
    </submittedName>
</protein>
<dbReference type="InParanoid" id="A0A200R416"/>